<accession>A0AC61YAK6</accession>
<proteinExistence type="predicted"/>
<dbReference type="Proteomes" id="UP000356253">
    <property type="component" value="Unassembled WGS sequence"/>
</dbReference>
<dbReference type="EMBL" id="CABVMM010000010">
    <property type="protein sequence ID" value="VVV01413.1"/>
    <property type="molecule type" value="Genomic_DNA"/>
</dbReference>
<keyword evidence="1" id="KW-0378">Hydrolase</keyword>
<dbReference type="EC" id="3.2.1.82" evidence="1"/>
<keyword evidence="2" id="KW-1185">Reference proteome</keyword>
<name>A0AC61YAK6_9FLAO</name>
<evidence type="ECO:0000313" key="1">
    <source>
        <dbReference type="EMBL" id="VVV01413.1"/>
    </source>
</evidence>
<protein>
    <submittedName>
        <fullName evidence="1">Exo-poly-alpha-D-galacturonosidase</fullName>
        <ecNumber evidence="1">3.2.1.82</ecNumber>
    </submittedName>
</protein>
<organism evidence="1 2">
    <name type="scientific">Mesonia oceanica</name>
    <dbReference type="NCBI Taxonomy" id="2687242"/>
    <lineage>
        <taxon>Bacteria</taxon>
        <taxon>Pseudomonadati</taxon>
        <taxon>Bacteroidota</taxon>
        <taxon>Flavobacteriia</taxon>
        <taxon>Flavobacteriales</taxon>
        <taxon>Flavobacteriaceae</taxon>
        <taxon>Mesonia</taxon>
    </lineage>
</organism>
<comment type="caution">
    <text evidence="1">The sequence shown here is derived from an EMBL/GenBank/DDBJ whole genome shotgun (WGS) entry which is preliminary data.</text>
</comment>
<reference evidence="1" key="1">
    <citation type="submission" date="2019-09" db="EMBL/GenBank/DDBJ databases">
        <authorList>
            <person name="Rodrigo-Torres L."/>
            <person name="Arahal R. D."/>
            <person name="Lucena T."/>
        </authorList>
    </citation>
    <scope>NUCLEOTIDE SEQUENCE</scope>
    <source>
        <strain evidence="1">ISS653</strain>
    </source>
</reference>
<gene>
    <name evidence="1" type="primary">pehX_2</name>
    <name evidence="1" type="ORF">FVB9532_02705</name>
</gene>
<sequence length="500" mass="55562">MQSITINYLFMKNYKNNTYIILLLISCALISCKQNQSKANDDSVENTEKISTKDTIWEQADKIIAEITIPEFQDKEFNIKDYGAVSDGNTNNSEAFKEAIAACNEAGGGKVIVPKGKFLTGPIHLKSNVNLHLAEGAEVLFSKNKQDYLPVVHTSYEGVELMNYSPLIYAKGQKNIAVTGKGTLNGQADNDNWWPWCGAERYGHQEGEPKQKDEHNLPTLRKMNEDGTPVEERVFGEGHQLRPLFFETLECENILVSGVTFINAPFWVVHPLKSKNITVDGITVNSHGPNNDGCDPEYSKNVHITNCLFNTGDDCIAIKSGRNEDGRRVNIPSENIVIENCEMKDGHGGVVMGSEISAGVRNVYVRNCKMDSPNLDRVIRIKTNTLRGGFVDGVYVKNVEVGSVKEAVLKINTHYGIYDNQEGAFMPSIKNVYLEDITVENGGKYGVLIKGREQSPVENINLTNVTIKGVENPESVENSAPVKYLNTMINDIKMENQTMK</sequence>
<keyword evidence="1" id="KW-0326">Glycosidase</keyword>
<evidence type="ECO:0000313" key="2">
    <source>
        <dbReference type="Proteomes" id="UP000356253"/>
    </source>
</evidence>